<feature type="region of interest" description="Disordered" evidence="1">
    <location>
        <begin position="571"/>
        <end position="615"/>
    </location>
</feature>
<feature type="compositionally biased region" description="Polar residues" evidence="1">
    <location>
        <begin position="590"/>
        <end position="615"/>
    </location>
</feature>
<sequence length="1575" mass="176473">MRRRYNRSRLAAVAATAATGAPRAPLSTAGAAPVAAVPSTLNLTALPRHRLTETVKLHVHERGHELQNNDELVLNPEYFPQLKEFPMKDFVVEIFHPSELDRRREEDAANTPLTPADYDAARQHLLLEIPESSTTPVKGKWQMSVVKDMAAVFQLAPFHDVMLRFLPKEQVALEFVEISLKDQFMSRRDLWYLRQSLVGTALYVGKSVRVHGTRWQVMDVRANGTGVRSGVVGKRTKFAFRSRTSRVMWLVQLSPEMWEMANSGKLYLEIFLQVVQNILDKWTKHKASHSLTIIFFARSYYPELDAPERDVGYGALSTPPRPQHPRLSSAHRSLHHQPPRRNRSDSAAPTANASSFPFAGKNNDAFSIGVDENGRHYQDFYKIVAFDSMVTDVQPLLVQLKQEMNEFPHLCGWRSPRSPPPSRTTVNLAGDEERAGRSGAPGTLPQVRPGIPSHARDGNLLEAINIVLNIFEKHHIDRHLARSGQSVVLLTAGNGIFSVNKHLAEITEQRMMDHGIGIDMIALSTPPLHKCPLFLFKQSDTMTELTLSGQAVGAEAAEVCTCGNQHLITTTAMQPPSASRNGQGPRRSRTGSSDLGNTATTVDAPQPATFTDTSVRGGNAGQLCKHCLQRLSERKRYQVPLWIPLSFVQERMMVRHKCPLDEDIASSCSVCRPRGAVEARGFEPLPMSRMFRDISTWKETPRSFSSSSNGSLPMPLERLLNHFKDVDNATMVSEEDDDHGDLRFRTFSSEFSLMDDDYLALGRDSELVRVRAPSLTGSDDPILYDRSTKDPLPKLRSFAPSDLKKTRLEFEAYDDAVFSLPTTKGSSSYKNQRSGDDENGNANSSGRLCLTPPTKASSSTFTSTKKKRPTSGTFHSNSAGGLGDPQSGPGSDPPSRWRNYESLASSSPGPPTRNSGDGRFVGQHHSSGGDDELNDDSDPTQEVSTSRGRTLGGSLPNTFQMLVDSGSAHANSPILVPTAEASVKDDLFHSHAYIYKHLTSNQRRWSHVRPKDDNHPYRLVQNSLKWKSLIFPALLPLTTDFIPGPTELQAHYTESFYSVTIPERDEQSGATFRDYRELVMEMVAQRFSQDFQLVTMEDTKASGKRRGGSVFRLSMGHRIHEIRYNEETQTVDVKRYLQRATARSDVDIMEYRYALWSPVADGFLFASQEFRKYPRVEYSWNYLDQLICGYYDDMSEAIRYKRILLCVIPPALDQNESDEVKSEILKTYTERSRKFLEYLRSKAENSSMFPNIRISTEWRENMATSGVAAFKRVGQENVKIALHASDSPTSQNWLITRLDTELMATQCFHIEVQWLVCRSALVDDFIAGLTRRGKQLGLELLQVAENGVSNNLELHPLICPIFLPIHDPAEQRIVEASLVDRYQFCCEGLHAIPHVHLNRDDEYKILNQEPVGRTRRRVSYYRQYVHRSQACYVRLTQTGLIWISNRKLQCQDIQQTYEGIRELVEAVHIAHAALKGVLEDVVDGHVAALLHPIESAEALDEPAREPVSPVIAATDDSVVEKSNVVTIVPVEEKRLEQLAPAELAPPGDYTDEEATEHVLQPSAGSVGPAAPRAIL</sequence>
<feature type="compositionally biased region" description="Polar residues" evidence="1">
    <location>
        <begin position="821"/>
        <end position="832"/>
    </location>
</feature>
<evidence type="ECO:0000259" key="3">
    <source>
        <dbReference type="Pfam" id="PF23013"/>
    </source>
</evidence>
<dbReference type="Pfam" id="PF23013">
    <property type="entry name" value="IML1_N"/>
    <property type="match status" value="1"/>
</dbReference>
<evidence type="ECO:0000313" key="5">
    <source>
        <dbReference type="Proteomes" id="UP000794436"/>
    </source>
</evidence>
<feature type="compositionally biased region" description="Low complexity" evidence="1">
    <location>
        <begin position="884"/>
        <end position="894"/>
    </location>
</feature>
<feature type="compositionally biased region" description="Polar residues" evidence="1">
    <location>
        <begin position="902"/>
        <end position="915"/>
    </location>
</feature>
<dbReference type="Pfam" id="PF12257">
    <property type="entry name" value="IML1"/>
    <property type="match status" value="1"/>
</dbReference>
<feature type="domain" description="IML1 N-terminal double psi beta-barrel" evidence="3">
    <location>
        <begin position="53"/>
        <end position="164"/>
    </location>
</feature>
<feature type="region of interest" description="Disordered" evidence="1">
    <location>
        <begin position="312"/>
        <end position="356"/>
    </location>
</feature>
<feature type="region of interest" description="Disordered" evidence="1">
    <location>
        <begin position="778"/>
        <end position="797"/>
    </location>
</feature>
<feature type="compositionally biased region" description="Polar residues" evidence="1">
    <location>
        <begin position="345"/>
        <end position="355"/>
    </location>
</feature>
<organism evidence="4 5">
    <name type="scientific">Pythium oligandrum</name>
    <name type="common">Mycoparasitic fungus</name>
    <dbReference type="NCBI Taxonomy" id="41045"/>
    <lineage>
        <taxon>Eukaryota</taxon>
        <taxon>Sar</taxon>
        <taxon>Stramenopiles</taxon>
        <taxon>Oomycota</taxon>
        <taxon>Peronosporomycetes</taxon>
        <taxon>Pythiales</taxon>
        <taxon>Pythiaceae</taxon>
        <taxon>Pythium</taxon>
    </lineage>
</organism>
<feature type="compositionally biased region" description="Acidic residues" evidence="1">
    <location>
        <begin position="929"/>
        <end position="939"/>
    </location>
</feature>
<evidence type="ECO:0000256" key="1">
    <source>
        <dbReference type="SAM" id="MobiDB-lite"/>
    </source>
</evidence>
<dbReference type="InterPro" id="IPR055213">
    <property type="entry name" value="IML1_double_psi_beta_barrel"/>
</dbReference>
<dbReference type="InterPro" id="IPR027244">
    <property type="entry name" value="IML1"/>
</dbReference>
<reference evidence="4" key="1">
    <citation type="submission" date="2019-03" db="EMBL/GenBank/DDBJ databases">
        <title>Long read genome sequence of the mycoparasitic Pythium oligandrum ATCC 38472 isolated from sugarbeet rhizosphere.</title>
        <authorList>
            <person name="Gaulin E."/>
        </authorList>
    </citation>
    <scope>NUCLEOTIDE SEQUENCE</scope>
    <source>
        <strain evidence="4">ATCC 38472_TT</strain>
    </source>
</reference>
<keyword evidence="5" id="KW-1185">Reference proteome</keyword>
<dbReference type="Proteomes" id="UP000794436">
    <property type="component" value="Unassembled WGS sequence"/>
</dbReference>
<evidence type="ECO:0008006" key="6">
    <source>
        <dbReference type="Google" id="ProtNLM"/>
    </source>
</evidence>
<feature type="compositionally biased region" description="Polar residues" evidence="1">
    <location>
        <begin position="571"/>
        <end position="582"/>
    </location>
</feature>
<accession>A0A8K1FJ31</accession>
<gene>
    <name evidence="4" type="ORF">Poli38472_000385</name>
</gene>
<dbReference type="GO" id="GO:1904262">
    <property type="term" value="P:negative regulation of TORC1 signaling"/>
    <property type="evidence" value="ECO:0007669"/>
    <property type="project" value="TreeGrafter"/>
</dbReference>
<evidence type="ECO:0000313" key="4">
    <source>
        <dbReference type="EMBL" id="TMW60343.1"/>
    </source>
</evidence>
<name>A0A8K1FJ31_PYTOL</name>
<dbReference type="GO" id="GO:0010508">
    <property type="term" value="P:positive regulation of autophagy"/>
    <property type="evidence" value="ECO:0007669"/>
    <property type="project" value="TreeGrafter"/>
</dbReference>
<feature type="compositionally biased region" description="Low complexity" evidence="1">
    <location>
        <begin position="851"/>
        <end position="863"/>
    </location>
</feature>
<dbReference type="GO" id="GO:1990130">
    <property type="term" value="C:GATOR1 complex"/>
    <property type="evidence" value="ECO:0007669"/>
    <property type="project" value="TreeGrafter"/>
</dbReference>
<protein>
    <recommendedName>
        <fullName evidence="6">Vacuolar membrane-associated protein iml1</fullName>
    </recommendedName>
</protein>
<feature type="region of interest" description="Disordered" evidence="1">
    <location>
        <begin position="411"/>
        <end position="451"/>
    </location>
</feature>
<dbReference type="GO" id="GO:0005096">
    <property type="term" value="F:GTPase activator activity"/>
    <property type="evidence" value="ECO:0007669"/>
    <property type="project" value="InterPro"/>
</dbReference>
<dbReference type="PANTHER" id="PTHR13179:SF8">
    <property type="entry name" value="GATOR COMPLEX PROTEIN DEPDC5"/>
    <property type="match status" value="1"/>
</dbReference>
<proteinExistence type="predicted"/>
<dbReference type="OrthoDB" id="39497at2759"/>
<feature type="region of interest" description="Disordered" evidence="1">
    <location>
        <begin position="821"/>
        <end position="957"/>
    </location>
</feature>
<feature type="domain" description="Vacuolar membrane-associated protein Iml1 N-terminal" evidence="2">
    <location>
        <begin position="176"/>
        <end position="536"/>
    </location>
</feature>
<comment type="caution">
    <text evidence="4">The sequence shown here is derived from an EMBL/GenBank/DDBJ whole genome shotgun (WGS) entry which is preliminary data.</text>
</comment>
<dbReference type="PANTHER" id="PTHR13179">
    <property type="entry name" value="DEP DOMAIN CONTAINING PROTEIN 5"/>
    <property type="match status" value="1"/>
</dbReference>
<dbReference type="InterPro" id="IPR048255">
    <property type="entry name" value="IML1_N"/>
</dbReference>
<evidence type="ECO:0000259" key="2">
    <source>
        <dbReference type="Pfam" id="PF12257"/>
    </source>
</evidence>
<dbReference type="EMBL" id="SPLM01000108">
    <property type="protein sequence ID" value="TMW60343.1"/>
    <property type="molecule type" value="Genomic_DNA"/>
</dbReference>
<feature type="compositionally biased region" description="Basic residues" evidence="1">
    <location>
        <begin position="332"/>
        <end position="341"/>
    </location>
</feature>